<evidence type="ECO:0000313" key="3">
    <source>
        <dbReference type="Proteomes" id="UP000284706"/>
    </source>
</evidence>
<accession>A0A409X3H5</accession>
<dbReference type="InParanoid" id="A0A409X3H5"/>
<protein>
    <submittedName>
        <fullName evidence="2">Uncharacterized protein</fullName>
    </submittedName>
</protein>
<proteinExistence type="predicted"/>
<dbReference type="Proteomes" id="UP000284706">
    <property type="component" value="Unassembled WGS sequence"/>
</dbReference>
<keyword evidence="3" id="KW-1185">Reference proteome</keyword>
<evidence type="ECO:0000313" key="2">
    <source>
        <dbReference type="EMBL" id="PPQ85313.1"/>
    </source>
</evidence>
<dbReference type="AlphaFoldDB" id="A0A409X3H5"/>
<sequence>MSLSPLVALPSKEHEDSSTWSSKKRTDSEFEAPAHIDAKKRKTEAETEADDFNIFNHLLHEQIDVFLVILSLLSSLDLFHLTRIEPGPSFVLRDTLTHESAQWVWRHARKNRDRRFGMVGPPPPPPATTKRTFAELRLLLFGFSEMEWAEFLFLGNVCEVCNRRKDDVRVICRAYTRVCTRCMRHRFNPIGVRWRKVYTGEMGKLRAYVPTTSVASQGPLQRTKLYHTATHQAWKKGYDQAVDKPKWVAERVEEMKARSGHVAACKHWHRSVDPARDWEERIPWVNESELGWRMALGVEDRSLPSNLADLDPVVDSEARIHRSPRPTAASQGALRALSYSLEGHSDSE</sequence>
<reference evidence="2 3" key="1">
    <citation type="journal article" date="2018" name="Evol. Lett.">
        <title>Horizontal gene cluster transfer increased hallucinogenic mushroom diversity.</title>
        <authorList>
            <person name="Reynolds H.T."/>
            <person name="Vijayakumar V."/>
            <person name="Gluck-Thaler E."/>
            <person name="Korotkin H.B."/>
            <person name="Matheny P.B."/>
            <person name="Slot J.C."/>
        </authorList>
    </citation>
    <scope>NUCLEOTIDE SEQUENCE [LARGE SCALE GENOMIC DNA]</scope>
    <source>
        <strain evidence="2 3">SRW20</strain>
    </source>
</reference>
<comment type="caution">
    <text evidence="2">The sequence shown here is derived from an EMBL/GenBank/DDBJ whole genome shotgun (WGS) entry which is preliminary data.</text>
</comment>
<organism evidence="2 3">
    <name type="scientific">Gymnopilus dilepis</name>
    <dbReference type="NCBI Taxonomy" id="231916"/>
    <lineage>
        <taxon>Eukaryota</taxon>
        <taxon>Fungi</taxon>
        <taxon>Dikarya</taxon>
        <taxon>Basidiomycota</taxon>
        <taxon>Agaricomycotina</taxon>
        <taxon>Agaricomycetes</taxon>
        <taxon>Agaricomycetidae</taxon>
        <taxon>Agaricales</taxon>
        <taxon>Agaricineae</taxon>
        <taxon>Hymenogastraceae</taxon>
        <taxon>Gymnopilus</taxon>
    </lineage>
</organism>
<dbReference type="STRING" id="231916.A0A409X3H5"/>
<name>A0A409X3H5_9AGAR</name>
<evidence type="ECO:0000256" key="1">
    <source>
        <dbReference type="SAM" id="MobiDB-lite"/>
    </source>
</evidence>
<dbReference type="EMBL" id="NHYE01004323">
    <property type="protein sequence ID" value="PPQ85313.1"/>
    <property type="molecule type" value="Genomic_DNA"/>
</dbReference>
<gene>
    <name evidence="2" type="ORF">CVT26_001401</name>
</gene>
<feature type="region of interest" description="Disordered" evidence="1">
    <location>
        <begin position="1"/>
        <end position="31"/>
    </location>
</feature>